<sequence>MKPAFFTGLLMAFLGAALAVASLVWLPHCGGEHVMKCVWMVRATAGVGFMIMLGGIIMQFVSAHWAAGLQTANILNGILVVLLATVLIGPCPNPMMGCHATTQGALIVFGVIIALIAAADLWRLSRRG</sequence>
<keyword evidence="1" id="KW-0472">Membrane</keyword>
<dbReference type="Proteomes" id="UP000004956">
    <property type="component" value="Unassembled WGS sequence"/>
</dbReference>
<keyword evidence="3" id="KW-1185">Reference proteome</keyword>
<gene>
    <name evidence="2" type="ORF">HMPREF9440_01075</name>
</gene>
<accession>H3KEB1</accession>
<feature type="transmembrane region" description="Helical" evidence="1">
    <location>
        <begin position="73"/>
        <end position="90"/>
    </location>
</feature>
<dbReference type="PATRIC" id="fig|762967.3.peg.853"/>
<evidence type="ECO:0000313" key="3">
    <source>
        <dbReference type="Proteomes" id="UP000004956"/>
    </source>
</evidence>
<comment type="caution">
    <text evidence="2">The sequence shown here is derived from an EMBL/GenBank/DDBJ whole genome shotgun (WGS) entry which is preliminary data.</text>
</comment>
<dbReference type="Pfam" id="PF14387">
    <property type="entry name" value="DUF4418"/>
    <property type="match status" value="1"/>
</dbReference>
<dbReference type="STRING" id="762967.HMPREF9440_01075"/>
<dbReference type="AlphaFoldDB" id="H3KEB1"/>
<dbReference type="OrthoDB" id="9156314at2"/>
<proteinExistence type="predicted"/>
<evidence type="ECO:0000313" key="2">
    <source>
        <dbReference type="EMBL" id="EHY31546.1"/>
    </source>
</evidence>
<organism evidence="2 3">
    <name type="scientific">Sutterella parvirubra YIT 11816</name>
    <dbReference type="NCBI Taxonomy" id="762967"/>
    <lineage>
        <taxon>Bacteria</taxon>
        <taxon>Pseudomonadati</taxon>
        <taxon>Pseudomonadota</taxon>
        <taxon>Betaproteobacteria</taxon>
        <taxon>Burkholderiales</taxon>
        <taxon>Sutterellaceae</taxon>
        <taxon>Sutterella</taxon>
    </lineage>
</organism>
<dbReference type="RefSeq" id="WP_008541868.1">
    <property type="nucleotide sequence ID" value="NZ_JH604942.1"/>
</dbReference>
<feature type="transmembrane region" description="Helical" evidence="1">
    <location>
        <begin position="102"/>
        <end position="122"/>
    </location>
</feature>
<protein>
    <submittedName>
        <fullName evidence="2">Uncharacterized protein</fullName>
    </submittedName>
</protein>
<feature type="transmembrane region" description="Helical" evidence="1">
    <location>
        <begin position="43"/>
        <end position="61"/>
    </location>
</feature>
<dbReference type="HOGENOM" id="CLU_134846_2_0_4"/>
<reference evidence="2 3" key="1">
    <citation type="submission" date="2011-11" db="EMBL/GenBank/DDBJ databases">
        <authorList>
            <person name="Weinstock G."/>
            <person name="Sodergren E."/>
            <person name="Clifton S."/>
            <person name="Fulton L."/>
            <person name="Fulton B."/>
            <person name="Courtney L."/>
            <person name="Fronick C."/>
            <person name="Harrison M."/>
            <person name="Strong C."/>
            <person name="Farmer C."/>
            <person name="Delahaunty K."/>
            <person name="Markovic C."/>
            <person name="Hall O."/>
            <person name="Minx P."/>
            <person name="Tomlinson C."/>
            <person name="Mitreva M."/>
            <person name="Hou S."/>
            <person name="Chen J."/>
            <person name="Wollam A."/>
            <person name="Pepin K.H."/>
            <person name="Johnson M."/>
            <person name="Bhonagiri V."/>
            <person name="Zhang X."/>
            <person name="Suruliraj S."/>
            <person name="Warren W."/>
            <person name="Chinwalla A."/>
            <person name="Mardis E.R."/>
            <person name="Wilson R.K."/>
        </authorList>
    </citation>
    <scope>NUCLEOTIDE SEQUENCE [LARGE SCALE GENOMIC DNA]</scope>
    <source>
        <strain evidence="2 3">YIT 11816</strain>
    </source>
</reference>
<dbReference type="EMBL" id="AFBQ01000146">
    <property type="protein sequence ID" value="EHY31546.1"/>
    <property type="molecule type" value="Genomic_DNA"/>
</dbReference>
<keyword evidence="1" id="KW-0812">Transmembrane</keyword>
<keyword evidence="1" id="KW-1133">Transmembrane helix</keyword>
<name>H3KEB1_9BURK</name>
<dbReference type="InterPro" id="IPR025531">
    <property type="entry name" value="DUF4418"/>
</dbReference>
<evidence type="ECO:0000256" key="1">
    <source>
        <dbReference type="SAM" id="Phobius"/>
    </source>
</evidence>